<protein>
    <submittedName>
        <fullName evidence="1">Uncharacterized protein</fullName>
    </submittedName>
</protein>
<dbReference type="AlphaFoldDB" id="A0A345T726"/>
<evidence type="ECO:0000313" key="1">
    <source>
        <dbReference type="EMBL" id="AXI81781.1"/>
    </source>
</evidence>
<sequence>MWACPECTALYTAMRRVAEEVEAAWAAAEPGLDCDPASSVVGGEIRLARHIATAHAPQVPDADPACAMCRYHGTGRSPALLDLEHRARHLFTPPSTTGLI</sequence>
<reference evidence="2" key="1">
    <citation type="submission" date="2018-07" db="EMBL/GenBank/DDBJ databases">
        <title>Streptacidiphilus bronchialis DSM 106435 chromosome.</title>
        <authorList>
            <person name="Batra D."/>
            <person name="Gulvik C.A."/>
        </authorList>
    </citation>
    <scope>NUCLEOTIDE SEQUENCE [LARGE SCALE GENOMIC DNA]</scope>
    <source>
        <strain evidence="2">DSM 106435</strain>
    </source>
</reference>
<gene>
    <name evidence="1" type="ORF">C7M71_030240</name>
</gene>
<accession>A0A345T726</accession>
<name>A0A345T726_9ACTN</name>
<proteinExistence type="predicted"/>
<keyword evidence="2" id="KW-1185">Reference proteome</keyword>
<dbReference type="EMBL" id="CP031264">
    <property type="protein sequence ID" value="AXI81781.1"/>
    <property type="molecule type" value="Genomic_DNA"/>
</dbReference>
<dbReference type="Proteomes" id="UP000249340">
    <property type="component" value="Chromosome"/>
</dbReference>
<dbReference type="OrthoDB" id="4224386at2"/>
<evidence type="ECO:0000313" key="2">
    <source>
        <dbReference type="Proteomes" id="UP000249340"/>
    </source>
</evidence>
<dbReference type="KEGG" id="stri:C7M71_030240"/>
<organism evidence="1 2">
    <name type="scientific">Peterkaempfera bronchialis</name>
    <dbReference type="NCBI Taxonomy" id="2126346"/>
    <lineage>
        <taxon>Bacteria</taxon>
        <taxon>Bacillati</taxon>
        <taxon>Actinomycetota</taxon>
        <taxon>Actinomycetes</taxon>
        <taxon>Kitasatosporales</taxon>
        <taxon>Streptomycetaceae</taxon>
        <taxon>Peterkaempfera</taxon>
    </lineage>
</organism>